<feature type="transmembrane region" description="Helical" evidence="7">
    <location>
        <begin position="6"/>
        <end position="23"/>
    </location>
</feature>
<comment type="caution">
    <text evidence="8">The sequence shown here is derived from an EMBL/GenBank/DDBJ whole genome shotgun (WGS) entry which is preliminary data.</text>
</comment>
<evidence type="ECO:0000256" key="1">
    <source>
        <dbReference type="ARBA" id="ARBA00004167"/>
    </source>
</evidence>
<keyword evidence="5 7" id="KW-0472">Membrane</keyword>
<evidence type="ECO:0000256" key="2">
    <source>
        <dbReference type="ARBA" id="ARBA00008854"/>
    </source>
</evidence>
<comment type="subcellular location">
    <subcellularLocation>
        <location evidence="1">Membrane</location>
        <topology evidence="1">Single-pass membrane protein</topology>
    </subcellularLocation>
</comment>
<keyword evidence="6" id="KW-0175">Coiled coil</keyword>
<evidence type="ECO:0000256" key="6">
    <source>
        <dbReference type="SAM" id="Coils"/>
    </source>
</evidence>
<dbReference type="GeneID" id="84898877"/>
<dbReference type="PANTHER" id="PTHR34478:SF1">
    <property type="entry name" value="PROTEIN LEMA"/>
    <property type="match status" value="1"/>
</dbReference>
<reference evidence="8 9" key="1">
    <citation type="submission" date="2018-05" db="EMBL/GenBank/DDBJ databases">
        <title>Genomic Encyclopedia of Type Strains, Phase I: the one thousand microbial genomes (KMG-I) project.</title>
        <authorList>
            <person name="Kyrpides N."/>
        </authorList>
    </citation>
    <scope>NUCLEOTIDE SEQUENCE [LARGE SCALE GENOMIC DNA]</scope>
    <source>
        <strain evidence="8 9">DSM 15611</strain>
    </source>
</reference>
<evidence type="ECO:0000256" key="4">
    <source>
        <dbReference type="ARBA" id="ARBA00022989"/>
    </source>
</evidence>
<dbReference type="OrthoDB" id="9804152at2"/>
<dbReference type="RefSeq" id="WP_025815751.1">
    <property type="nucleotide sequence ID" value="NZ_BAIZ01000010.1"/>
</dbReference>
<dbReference type="InterPro" id="IPR007156">
    <property type="entry name" value="MamQ_LemA"/>
</dbReference>
<gene>
    <name evidence="8" type="ORF">EJ73_01327</name>
</gene>
<dbReference type="EMBL" id="QJJX01000013">
    <property type="protein sequence ID" value="PXX22109.1"/>
    <property type="molecule type" value="Genomic_DNA"/>
</dbReference>
<dbReference type="GO" id="GO:0016020">
    <property type="term" value="C:membrane"/>
    <property type="evidence" value="ECO:0007669"/>
    <property type="project" value="UniProtKB-SubCell"/>
</dbReference>
<dbReference type="PANTHER" id="PTHR34478">
    <property type="entry name" value="PROTEIN LEMA"/>
    <property type="match status" value="1"/>
</dbReference>
<protein>
    <submittedName>
        <fullName evidence="8">LemA protein</fullName>
    </submittedName>
</protein>
<comment type="similarity">
    <text evidence="2">Belongs to the LemA family.</text>
</comment>
<keyword evidence="3 7" id="KW-0812">Transmembrane</keyword>
<name>A0A318HUM0_9BACT</name>
<dbReference type="Gene3D" id="1.20.1440.20">
    <property type="entry name" value="LemA-like domain"/>
    <property type="match status" value="1"/>
</dbReference>
<evidence type="ECO:0000256" key="5">
    <source>
        <dbReference type="ARBA" id="ARBA00023136"/>
    </source>
</evidence>
<evidence type="ECO:0000256" key="3">
    <source>
        <dbReference type="ARBA" id="ARBA00022692"/>
    </source>
</evidence>
<dbReference type="AlphaFoldDB" id="A0A318HUM0"/>
<evidence type="ECO:0000256" key="7">
    <source>
        <dbReference type="SAM" id="Phobius"/>
    </source>
</evidence>
<dbReference type="Pfam" id="PF04011">
    <property type="entry name" value="LemA"/>
    <property type="match status" value="1"/>
</dbReference>
<dbReference type="InterPro" id="IPR023353">
    <property type="entry name" value="LemA-like_dom_sf"/>
</dbReference>
<keyword evidence="4 7" id="KW-1133">Transmembrane helix</keyword>
<evidence type="ECO:0000313" key="8">
    <source>
        <dbReference type="EMBL" id="PXX22109.1"/>
    </source>
</evidence>
<proteinExistence type="inferred from homology"/>
<organism evidence="8 9">
    <name type="scientific">Hoylesella shahii DSM 15611 = JCM 12083</name>
    <dbReference type="NCBI Taxonomy" id="1122991"/>
    <lineage>
        <taxon>Bacteria</taxon>
        <taxon>Pseudomonadati</taxon>
        <taxon>Bacteroidota</taxon>
        <taxon>Bacteroidia</taxon>
        <taxon>Bacteroidales</taxon>
        <taxon>Prevotellaceae</taxon>
        <taxon>Hoylesella</taxon>
    </lineage>
</organism>
<evidence type="ECO:0000313" key="9">
    <source>
        <dbReference type="Proteomes" id="UP000248314"/>
    </source>
</evidence>
<sequence>MSVTTIVIIVVAVLLVLWGVALYNNLVKLRNNRENAFANIDVQLKMRHDLVPQLVGAVKGYADHEKNVFQRVTEARAAAMGATSINDKIEAENMLTSALSGLKVSLEAYPELKANENFLHLQQELADLENKLAAVRRFFNSATRELNNAVQTFPSVIFAKMFGFQKEPMFEIPNDQRAEIERAPEVKF</sequence>
<feature type="coiled-coil region" evidence="6">
    <location>
        <begin position="111"/>
        <end position="145"/>
    </location>
</feature>
<accession>A0A318HUM0</accession>
<keyword evidence="9" id="KW-1185">Reference proteome</keyword>
<dbReference type="SUPFAM" id="SSF140478">
    <property type="entry name" value="LemA-like"/>
    <property type="match status" value="1"/>
</dbReference>
<dbReference type="Proteomes" id="UP000248314">
    <property type="component" value="Unassembled WGS sequence"/>
</dbReference>